<feature type="domain" description="G-protein coupled receptors family 3 profile" evidence="7">
    <location>
        <begin position="888"/>
        <end position="1088"/>
    </location>
</feature>
<feature type="transmembrane region" description="Helical" evidence="6">
    <location>
        <begin position="12"/>
        <end position="29"/>
    </location>
</feature>
<proteinExistence type="predicted"/>
<dbReference type="Proteomes" id="UP000193944">
    <property type="component" value="Unassembled WGS sequence"/>
</dbReference>
<evidence type="ECO:0000313" key="9">
    <source>
        <dbReference type="Proteomes" id="UP000193944"/>
    </source>
</evidence>
<dbReference type="STRING" id="1754192.A0A1Y1X995"/>
<evidence type="ECO:0000256" key="6">
    <source>
        <dbReference type="SAM" id="Phobius"/>
    </source>
</evidence>
<comment type="caution">
    <text evidence="8">The sequence shown here is derived from an EMBL/GenBank/DDBJ whole genome shotgun (WGS) entry which is preliminary data.</text>
</comment>
<dbReference type="GO" id="GO:0004930">
    <property type="term" value="F:G protein-coupled receptor activity"/>
    <property type="evidence" value="ECO:0007669"/>
    <property type="project" value="InterPro"/>
</dbReference>
<accession>A0A1Y1X995</accession>
<evidence type="ECO:0000256" key="2">
    <source>
        <dbReference type="ARBA" id="ARBA00022692"/>
    </source>
</evidence>
<feature type="transmembrane region" description="Helical" evidence="6">
    <location>
        <begin position="890"/>
        <end position="912"/>
    </location>
</feature>
<evidence type="ECO:0000256" key="4">
    <source>
        <dbReference type="ARBA" id="ARBA00023136"/>
    </source>
</evidence>
<dbReference type="InterPro" id="IPR050726">
    <property type="entry name" value="mGluR"/>
</dbReference>
<dbReference type="PANTHER" id="PTHR24060">
    <property type="entry name" value="METABOTROPIC GLUTAMATE RECEPTOR"/>
    <property type="match status" value="1"/>
</dbReference>
<reference evidence="8 9" key="1">
    <citation type="submission" date="2016-08" db="EMBL/GenBank/DDBJ databases">
        <title>A Parts List for Fungal Cellulosomes Revealed by Comparative Genomics.</title>
        <authorList>
            <consortium name="DOE Joint Genome Institute"/>
            <person name="Haitjema C.H."/>
            <person name="Gilmore S.P."/>
            <person name="Henske J.K."/>
            <person name="Solomon K.V."/>
            <person name="De Groot R."/>
            <person name="Kuo A."/>
            <person name="Mondo S.J."/>
            <person name="Salamov A.A."/>
            <person name="Labutti K."/>
            <person name="Zhao Z."/>
            <person name="Chiniquy J."/>
            <person name="Barry K."/>
            <person name="Brewer H.M."/>
            <person name="Purvine S.O."/>
            <person name="Wright A.T."/>
            <person name="Boxma B."/>
            <person name="Van Alen T."/>
            <person name="Hackstein J.H."/>
            <person name="Baker S.E."/>
            <person name="Grigoriev I.V."/>
            <person name="O'Malley M.A."/>
        </authorList>
    </citation>
    <scope>NUCLEOTIDE SEQUENCE [LARGE SCALE GENOMIC DNA]</scope>
    <source>
        <strain evidence="8 9">S4</strain>
    </source>
</reference>
<dbReference type="AlphaFoldDB" id="A0A1Y1X995"/>
<keyword evidence="3 6" id="KW-1133">Transmembrane helix</keyword>
<feature type="transmembrane region" description="Helical" evidence="6">
    <location>
        <begin position="1045"/>
        <end position="1067"/>
    </location>
</feature>
<feature type="transmembrane region" description="Helical" evidence="6">
    <location>
        <begin position="924"/>
        <end position="946"/>
    </location>
</feature>
<evidence type="ECO:0000313" key="8">
    <source>
        <dbReference type="EMBL" id="ORX82322.1"/>
    </source>
</evidence>
<organism evidence="8 9">
    <name type="scientific">Anaeromyces robustus</name>
    <dbReference type="NCBI Taxonomy" id="1754192"/>
    <lineage>
        <taxon>Eukaryota</taxon>
        <taxon>Fungi</taxon>
        <taxon>Fungi incertae sedis</taxon>
        <taxon>Chytridiomycota</taxon>
        <taxon>Chytridiomycota incertae sedis</taxon>
        <taxon>Neocallimastigomycetes</taxon>
        <taxon>Neocallimastigales</taxon>
        <taxon>Neocallimastigaceae</taxon>
        <taxon>Anaeromyces</taxon>
    </lineage>
</organism>
<evidence type="ECO:0000259" key="7">
    <source>
        <dbReference type="PROSITE" id="PS50259"/>
    </source>
</evidence>
<comment type="subcellular location">
    <subcellularLocation>
        <location evidence="1">Membrane</location>
        <topology evidence="1">Multi-pass membrane protein</topology>
    </subcellularLocation>
</comment>
<feature type="transmembrane region" description="Helical" evidence="6">
    <location>
        <begin position="1079"/>
        <end position="1100"/>
    </location>
</feature>
<dbReference type="EMBL" id="MCFG01000097">
    <property type="protein sequence ID" value="ORX82322.1"/>
    <property type="molecule type" value="Genomic_DNA"/>
</dbReference>
<keyword evidence="2 6" id="KW-0812">Transmembrane</keyword>
<keyword evidence="9" id="KW-1185">Reference proteome</keyword>
<dbReference type="OrthoDB" id="5597995at2759"/>
<keyword evidence="4 6" id="KW-0472">Membrane</keyword>
<dbReference type="InterPro" id="IPR017978">
    <property type="entry name" value="GPCR_3_C"/>
</dbReference>
<gene>
    <name evidence="8" type="ORF">BCR32DRAFT_292715</name>
</gene>
<dbReference type="PROSITE" id="PS50259">
    <property type="entry name" value="G_PROTEIN_RECEP_F3_4"/>
    <property type="match status" value="1"/>
</dbReference>
<keyword evidence="5" id="KW-0325">Glycoprotein</keyword>
<dbReference type="Pfam" id="PF00003">
    <property type="entry name" value="7tm_3"/>
    <property type="match status" value="1"/>
</dbReference>
<feature type="transmembrane region" description="Helical" evidence="6">
    <location>
        <begin position="1106"/>
        <end position="1124"/>
    </location>
</feature>
<evidence type="ECO:0000256" key="1">
    <source>
        <dbReference type="ARBA" id="ARBA00004141"/>
    </source>
</evidence>
<evidence type="ECO:0000256" key="3">
    <source>
        <dbReference type="ARBA" id="ARBA00022989"/>
    </source>
</evidence>
<name>A0A1Y1X995_9FUNG</name>
<feature type="transmembrane region" description="Helical" evidence="6">
    <location>
        <begin position="997"/>
        <end position="1018"/>
    </location>
</feature>
<reference evidence="8 9" key="2">
    <citation type="submission" date="2016-08" db="EMBL/GenBank/DDBJ databases">
        <title>Pervasive Adenine N6-methylation of Active Genes in Fungi.</title>
        <authorList>
            <consortium name="DOE Joint Genome Institute"/>
            <person name="Mondo S.J."/>
            <person name="Dannebaum R.O."/>
            <person name="Kuo R.C."/>
            <person name="Labutti K."/>
            <person name="Haridas S."/>
            <person name="Kuo A."/>
            <person name="Salamov A."/>
            <person name="Ahrendt S.R."/>
            <person name="Lipzen A."/>
            <person name="Sullivan W."/>
            <person name="Andreopoulos W.B."/>
            <person name="Clum A."/>
            <person name="Lindquist E."/>
            <person name="Daum C."/>
            <person name="Ramamoorthy G.K."/>
            <person name="Gryganskyi A."/>
            <person name="Culley D."/>
            <person name="Magnuson J.K."/>
            <person name="James T.Y."/>
            <person name="O'Malley M.A."/>
            <person name="Stajich J.E."/>
            <person name="Spatafora J.W."/>
            <person name="Visel A."/>
            <person name="Grigoriev I.V."/>
        </authorList>
    </citation>
    <scope>NUCLEOTIDE SEQUENCE [LARGE SCALE GENOMIC DNA]</scope>
    <source>
        <strain evidence="8 9">S4</strain>
    </source>
</reference>
<feature type="transmembrane region" description="Helical" evidence="6">
    <location>
        <begin position="958"/>
        <end position="976"/>
    </location>
</feature>
<sequence length="1165" mass="133152">MVLKFRNFKIIIYIFYISLILKLNSALIVNNENELLKAIKDKEKNITINDYITINQSIVISYEISIEGSNNNCYLEFNNEYNNNNKLEFNNNGGIVEIKNLGIYGNVVVNDVKEISFNNVNEIGQFYANTDDIVESHDIKMNNMKFNCVKFIDNSNSNCIIINNYNLSVNNSRIEGNPWSNNGILEFYSDYLYLNITNSDINGIYKNWGIRATTSNINISTTKIYNCANFANEGGGVLNASNSYTYVKNCTFNDNYALYSGAIFYILEYKNFMAEDLEIYNTTALDSGVIYMNKNSYYESKAIISNVNHINSCTQQAFIACLDNYANLKVTNYTGYNFYNDILNGGAFILKGDADLNLQFVNIDHIYGRGQFLKGMLVFTYGPIITGSNTLIIKSSISNINVSCESTSSLIIWQDKGTLTMEDCKISHIKGINTSIITQTNDGIIKLNSIIIDDYTSTVPSPVFNNINPSYNGPLSLKNVTVTNVNSKGVLFRTIASSIQVENSHFENIHTCIKNNNCTNNKNIQQSLEEASILFMDVYGSFISRNNTFKEIYGYAGIITGAESYIVLDDSSFTDSYFDNGLIHINDQKYYYCGHYKIENSLFSNIHGINGAIFNIVGYNPIYTVAIKTFTSRFINNVASKNGGVIYSINQYTNDLLIFNDCIFYNNTALQGTIAYSLNKRAEPYFSNREDIIESINGTFATNPSIIKFTEDTPKFISVLSGNIISEKISCSLYDSYLKKIKTITDISAWNINEVIVFELTTNDNYNTQLLGQTHCYYWNETCSLSNIRVLGNPGTYKLNLKIKNFGEYSAFKDNSINLDLEILECNTTKYMYKKIYGNNHKSCYTPICKSSCNGGKCINDNICDCSNMKLKGKFCDQYAYLKRIKLFDVLFLIISSTLILLSFVTIIMIKIYKNNTFIKGGSIPFMILILIGIIFSSVFIILSTFNRTILVCYLRHLFYNVGFSLVFGSILVKTYRIYKIYYRLEELRYIENLKKMYLFIGLIIFFHISTTFLWYLFGSVTLNSKLVKSTEKYIECQYPKTKTIGFAINTLILFIGYLYSFIIRNVDKCFKEPLEVPTYLYFIFTFFNESMELIGGFSINIVDFFGSFGSVCCILSVFYYIFIKKFKRIYQEKKANKSNHLLVVETAKSTNFIERDRQFEFVSR</sequence>
<dbReference type="GO" id="GO:0016020">
    <property type="term" value="C:membrane"/>
    <property type="evidence" value="ECO:0007669"/>
    <property type="project" value="UniProtKB-SubCell"/>
</dbReference>
<protein>
    <recommendedName>
        <fullName evidence="7">G-protein coupled receptors family 3 profile domain-containing protein</fullName>
    </recommendedName>
</protein>
<evidence type="ECO:0000256" key="5">
    <source>
        <dbReference type="ARBA" id="ARBA00023180"/>
    </source>
</evidence>